<organism evidence="1">
    <name type="scientific">marine sediment metagenome</name>
    <dbReference type="NCBI Taxonomy" id="412755"/>
    <lineage>
        <taxon>unclassified sequences</taxon>
        <taxon>metagenomes</taxon>
        <taxon>ecological metagenomes</taxon>
    </lineage>
</organism>
<name>X1BCI7_9ZZZZ</name>
<protein>
    <submittedName>
        <fullName evidence="1">Uncharacterized protein</fullName>
    </submittedName>
</protein>
<sequence length="63" mass="7646">INQKIHITTDMILERLNDMDEFLFNQLKYMFSYRLLYGIIRGRHVFTNMDLTSSAKEFKKIDK</sequence>
<accession>X1BCI7</accession>
<comment type="caution">
    <text evidence="1">The sequence shown here is derived from an EMBL/GenBank/DDBJ whole genome shotgun (WGS) entry which is preliminary data.</text>
</comment>
<dbReference type="EMBL" id="BART01020824">
    <property type="protein sequence ID" value="GAG92740.1"/>
    <property type="molecule type" value="Genomic_DNA"/>
</dbReference>
<gene>
    <name evidence="1" type="ORF">S01H4_38590</name>
</gene>
<dbReference type="AlphaFoldDB" id="X1BCI7"/>
<evidence type="ECO:0000313" key="1">
    <source>
        <dbReference type="EMBL" id="GAG92740.1"/>
    </source>
</evidence>
<reference evidence="1" key="1">
    <citation type="journal article" date="2014" name="Front. Microbiol.">
        <title>High frequency of phylogenetically diverse reductive dehalogenase-homologous genes in deep subseafloor sedimentary metagenomes.</title>
        <authorList>
            <person name="Kawai M."/>
            <person name="Futagami T."/>
            <person name="Toyoda A."/>
            <person name="Takaki Y."/>
            <person name="Nishi S."/>
            <person name="Hori S."/>
            <person name="Arai W."/>
            <person name="Tsubouchi T."/>
            <person name="Morono Y."/>
            <person name="Uchiyama I."/>
            <person name="Ito T."/>
            <person name="Fujiyama A."/>
            <person name="Inagaki F."/>
            <person name="Takami H."/>
        </authorList>
    </citation>
    <scope>NUCLEOTIDE SEQUENCE</scope>
    <source>
        <strain evidence="1">Expedition CK06-06</strain>
    </source>
</reference>
<feature type="non-terminal residue" evidence="1">
    <location>
        <position position="1"/>
    </location>
</feature>
<proteinExistence type="predicted"/>